<evidence type="ECO:0000256" key="1">
    <source>
        <dbReference type="SAM" id="SignalP"/>
    </source>
</evidence>
<dbReference type="EMBL" id="JAAVMX010000004">
    <property type="protein sequence ID" value="KAF4509425.1"/>
    <property type="molecule type" value="Genomic_DNA"/>
</dbReference>
<reference evidence="2 3" key="1">
    <citation type="journal article" date="2020" name="Genome Biol. Evol.">
        <title>A new high-quality draft genome assembly of the Chinese cordyceps Ophiocordyceps sinensis.</title>
        <authorList>
            <person name="Shu R."/>
            <person name="Zhang J."/>
            <person name="Meng Q."/>
            <person name="Zhang H."/>
            <person name="Zhou G."/>
            <person name="Li M."/>
            <person name="Wu P."/>
            <person name="Zhao Y."/>
            <person name="Chen C."/>
            <person name="Qin Q."/>
        </authorList>
    </citation>
    <scope>NUCLEOTIDE SEQUENCE [LARGE SCALE GENOMIC DNA]</scope>
    <source>
        <strain evidence="2 3">IOZ07</strain>
    </source>
</reference>
<comment type="caution">
    <text evidence="2">The sequence shown here is derived from an EMBL/GenBank/DDBJ whole genome shotgun (WGS) entry which is preliminary data.</text>
</comment>
<name>A0A8H4PS16_9HYPO</name>
<keyword evidence="1" id="KW-0732">Signal</keyword>
<proteinExistence type="predicted"/>
<sequence>MRVDSPSLLALLYGLASAVVPAASEAQQLQAQWGPPPRKMCKFKSQSQFCTPEQCSRDANDFFLHNCPNDAMLGRGDCNAVVKRIQQMCQELPAIHKRPWYDPSSCRKGIEEVIGTVEFCRRQRQPYRCLAKRRTAGEQCQVEARDFLYWRCFVTPKEPLKLAGCISFFLILVKECEGESSGLRGICIA</sequence>
<feature type="chain" id="PRO_5034995506" evidence="1">
    <location>
        <begin position="27"/>
        <end position="189"/>
    </location>
</feature>
<dbReference type="AlphaFoldDB" id="A0A8H4PS16"/>
<accession>A0A8H4PS16</accession>
<protein>
    <submittedName>
        <fullName evidence="2">Uncharacterized protein</fullName>
    </submittedName>
</protein>
<evidence type="ECO:0000313" key="2">
    <source>
        <dbReference type="EMBL" id="KAF4509425.1"/>
    </source>
</evidence>
<dbReference type="Proteomes" id="UP000557566">
    <property type="component" value="Unassembled WGS sequence"/>
</dbReference>
<evidence type="ECO:0000313" key="3">
    <source>
        <dbReference type="Proteomes" id="UP000557566"/>
    </source>
</evidence>
<organism evidence="2 3">
    <name type="scientific">Ophiocordyceps sinensis</name>
    <dbReference type="NCBI Taxonomy" id="72228"/>
    <lineage>
        <taxon>Eukaryota</taxon>
        <taxon>Fungi</taxon>
        <taxon>Dikarya</taxon>
        <taxon>Ascomycota</taxon>
        <taxon>Pezizomycotina</taxon>
        <taxon>Sordariomycetes</taxon>
        <taxon>Hypocreomycetidae</taxon>
        <taxon>Hypocreales</taxon>
        <taxon>Ophiocordycipitaceae</taxon>
        <taxon>Ophiocordyceps</taxon>
    </lineage>
</organism>
<gene>
    <name evidence="2" type="ORF">G6O67_003601</name>
</gene>
<feature type="signal peptide" evidence="1">
    <location>
        <begin position="1"/>
        <end position="26"/>
    </location>
</feature>
<keyword evidence="3" id="KW-1185">Reference proteome</keyword>